<dbReference type="GO" id="GO:0000162">
    <property type="term" value="P:L-tryptophan biosynthetic process"/>
    <property type="evidence" value="ECO:0007669"/>
    <property type="project" value="UniProtKB-UniPathway"/>
</dbReference>
<keyword evidence="5" id="KW-0210">Decarboxylase</keyword>
<keyword evidence="7" id="KW-0057">Aromatic amino acid biosynthesis</keyword>
<dbReference type="InterPro" id="IPR013798">
    <property type="entry name" value="Indole-3-glycerol_P_synth_dom"/>
</dbReference>
<gene>
    <name evidence="10" type="ORF">MNBD_ALPHA03-1569</name>
</gene>
<evidence type="ECO:0000256" key="1">
    <source>
        <dbReference type="ARBA" id="ARBA00001633"/>
    </source>
</evidence>
<evidence type="ECO:0000256" key="8">
    <source>
        <dbReference type="ARBA" id="ARBA00023239"/>
    </source>
</evidence>
<evidence type="ECO:0000256" key="6">
    <source>
        <dbReference type="ARBA" id="ARBA00022822"/>
    </source>
</evidence>
<evidence type="ECO:0000256" key="2">
    <source>
        <dbReference type="ARBA" id="ARBA00004696"/>
    </source>
</evidence>
<dbReference type="AlphaFoldDB" id="A0A3B1B9I4"/>
<evidence type="ECO:0000256" key="4">
    <source>
        <dbReference type="ARBA" id="ARBA00022605"/>
    </source>
</evidence>
<dbReference type="GO" id="GO:0004425">
    <property type="term" value="F:indole-3-glycerol-phosphate synthase activity"/>
    <property type="evidence" value="ECO:0007669"/>
    <property type="project" value="UniProtKB-EC"/>
</dbReference>
<protein>
    <recommendedName>
        <fullName evidence="3">indole-3-glycerol-phosphate synthase</fullName>
        <ecNumber evidence="3">4.1.1.48</ecNumber>
    </recommendedName>
</protein>
<dbReference type="InterPro" id="IPR045186">
    <property type="entry name" value="Indole-3-glycerol_P_synth"/>
</dbReference>
<proteinExistence type="inferred from homology"/>
<evidence type="ECO:0000313" key="10">
    <source>
        <dbReference type="EMBL" id="VAX08613.1"/>
    </source>
</evidence>
<evidence type="ECO:0000256" key="7">
    <source>
        <dbReference type="ARBA" id="ARBA00023141"/>
    </source>
</evidence>
<evidence type="ECO:0000256" key="5">
    <source>
        <dbReference type="ARBA" id="ARBA00022793"/>
    </source>
</evidence>
<name>A0A3B1B9I4_9ZZZZ</name>
<keyword evidence="8 10" id="KW-0456">Lyase</keyword>
<dbReference type="InterPro" id="IPR013785">
    <property type="entry name" value="Aldolase_TIM"/>
</dbReference>
<dbReference type="Pfam" id="PF00218">
    <property type="entry name" value="IGPS"/>
    <property type="match status" value="1"/>
</dbReference>
<dbReference type="Gene3D" id="3.20.20.70">
    <property type="entry name" value="Aldolase class I"/>
    <property type="match status" value="1"/>
</dbReference>
<dbReference type="HAMAP" id="MF_00134_B">
    <property type="entry name" value="IGPS_B"/>
    <property type="match status" value="1"/>
</dbReference>
<keyword evidence="4" id="KW-0028">Amino-acid biosynthesis</keyword>
<dbReference type="NCBIfam" id="NF001370">
    <property type="entry name" value="PRK00278.1-2"/>
    <property type="match status" value="1"/>
</dbReference>
<dbReference type="SUPFAM" id="SSF51366">
    <property type="entry name" value="Ribulose-phoshate binding barrel"/>
    <property type="match status" value="1"/>
</dbReference>
<dbReference type="FunFam" id="3.20.20.70:FF:000024">
    <property type="entry name" value="Indole-3-glycerol phosphate synthase"/>
    <property type="match status" value="1"/>
</dbReference>
<keyword evidence="6" id="KW-0822">Tryptophan biosynthesis</keyword>
<dbReference type="EC" id="4.1.1.48" evidence="3"/>
<dbReference type="CDD" id="cd00331">
    <property type="entry name" value="IGPS"/>
    <property type="match status" value="1"/>
</dbReference>
<comment type="catalytic activity">
    <reaction evidence="1">
        <text>1-(2-carboxyphenylamino)-1-deoxy-D-ribulose 5-phosphate + H(+) = (1S,2R)-1-C-(indol-3-yl)glycerol 3-phosphate + CO2 + H2O</text>
        <dbReference type="Rhea" id="RHEA:23476"/>
        <dbReference type="ChEBI" id="CHEBI:15377"/>
        <dbReference type="ChEBI" id="CHEBI:15378"/>
        <dbReference type="ChEBI" id="CHEBI:16526"/>
        <dbReference type="ChEBI" id="CHEBI:58613"/>
        <dbReference type="ChEBI" id="CHEBI:58866"/>
        <dbReference type="EC" id="4.1.1.48"/>
    </reaction>
</comment>
<evidence type="ECO:0000259" key="9">
    <source>
        <dbReference type="Pfam" id="PF00218"/>
    </source>
</evidence>
<feature type="domain" description="Indole-3-glycerol phosphate synthase" evidence="9">
    <location>
        <begin position="5"/>
        <end position="259"/>
    </location>
</feature>
<dbReference type="PANTHER" id="PTHR22854">
    <property type="entry name" value="TRYPTOPHAN BIOSYNTHESIS PROTEIN"/>
    <property type="match status" value="1"/>
</dbReference>
<evidence type="ECO:0000256" key="3">
    <source>
        <dbReference type="ARBA" id="ARBA00012362"/>
    </source>
</evidence>
<dbReference type="GO" id="GO:0004640">
    <property type="term" value="F:phosphoribosylanthranilate isomerase activity"/>
    <property type="evidence" value="ECO:0007669"/>
    <property type="project" value="TreeGrafter"/>
</dbReference>
<dbReference type="NCBIfam" id="NF001377">
    <property type="entry name" value="PRK00278.2-4"/>
    <property type="match status" value="1"/>
</dbReference>
<sequence length="264" mass="29409">MSDILAKIALDKRRHIDACKEKTSVNTLMARAKSASPVRGFYNSLRRAKENNQFGIITEIKKASPSKGLIREDFNPHLLATAYENGGASCLSVLTDVPYFQGSDDYLIAARTATELPVLRKDFMIDPYQVIEARAMGADCILLIMAMLDDDLARELEQVAFEYGLDVLIETHDETEMERALALKSPLIGINNRNLKTFELSLEVTFRLSSMVGNDRMLVSESGIFSHADLKDIQARTGINSFLIGEALMRQENVAEATRIMIGE</sequence>
<comment type="pathway">
    <text evidence="2">Amino-acid biosynthesis; L-tryptophan biosynthesis; L-tryptophan from chorismate: step 4/5.</text>
</comment>
<dbReference type="PANTHER" id="PTHR22854:SF2">
    <property type="entry name" value="INDOLE-3-GLYCEROL-PHOSPHATE SYNTHASE"/>
    <property type="match status" value="1"/>
</dbReference>
<organism evidence="10">
    <name type="scientific">hydrothermal vent metagenome</name>
    <dbReference type="NCBI Taxonomy" id="652676"/>
    <lineage>
        <taxon>unclassified sequences</taxon>
        <taxon>metagenomes</taxon>
        <taxon>ecological metagenomes</taxon>
    </lineage>
</organism>
<dbReference type="UniPathway" id="UPA00035">
    <property type="reaction ID" value="UER00043"/>
</dbReference>
<dbReference type="PROSITE" id="PS00614">
    <property type="entry name" value="IGPS"/>
    <property type="match status" value="1"/>
</dbReference>
<dbReference type="NCBIfam" id="NF001373">
    <property type="entry name" value="PRK00278.1-6"/>
    <property type="match status" value="1"/>
</dbReference>
<accession>A0A3B1B9I4</accession>
<reference evidence="10" key="1">
    <citation type="submission" date="2018-06" db="EMBL/GenBank/DDBJ databases">
        <authorList>
            <person name="Zhirakovskaya E."/>
        </authorList>
    </citation>
    <scope>NUCLEOTIDE SEQUENCE</scope>
</reference>
<dbReference type="InterPro" id="IPR011060">
    <property type="entry name" value="RibuloseP-bd_barrel"/>
</dbReference>
<dbReference type="EMBL" id="UOFW01000243">
    <property type="protein sequence ID" value="VAX08613.1"/>
    <property type="molecule type" value="Genomic_DNA"/>
</dbReference>
<dbReference type="InterPro" id="IPR001468">
    <property type="entry name" value="Indole-3-GlycerolPSynthase_CS"/>
</dbReference>